<gene>
    <name evidence="2" type="ORF">HHI36_022076</name>
</gene>
<protein>
    <submittedName>
        <fullName evidence="2">Uncharacterized protein</fullName>
    </submittedName>
</protein>
<proteinExistence type="predicted"/>
<feature type="chain" id="PRO_5044830934" evidence="1">
    <location>
        <begin position="28"/>
        <end position="114"/>
    </location>
</feature>
<dbReference type="Proteomes" id="UP001516400">
    <property type="component" value="Unassembled WGS sequence"/>
</dbReference>
<keyword evidence="1" id="KW-0732">Signal</keyword>
<accession>A0ABD2MZI7</accession>
<sequence>MSRVELRKLTHIVILVCLLSNILQVCSKEILESDEDFQLLQQRRKPQRRKSARLAFLEETDDPMFKFLTKLLSTVQKKNKNDVVRAQNGMKKTQELETEIANTLEKNHISVDFK</sequence>
<name>A0ABD2MZI7_9CUCU</name>
<evidence type="ECO:0000256" key="1">
    <source>
        <dbReference type="SAM" id="SignalP"/>
    </source>
</evidence>
<evidence type="ECO:0000313" key="3">
    <source>
        <dbReference type="Proteomes" id="UP001516400"/>
    </source>
</evidence>
<feature type="signal peptide" evidence="1">
    <location>
        <begin position="1"/>
        <end position="27"/>
    </location>
</feature>
<reference evidence="2 3" key="1">
    <citation type="journal article" date="2021" name="BMC Biol.">
        <title>Horizontally acquired antibacterial genes associated with adaptive radiation of ladybird beetles.</title>
        <authorList>
            <person name="Li H.S."/>
            <person name="Tang X.F."/>
            <person name="Huang Y.H."/>
            <person name="Xu Z.Y."/>
            <person name="Chen M.L."/>
            <person name="Du X.Y."/>
            <person name="Qiu B.Y."/>
            <person name="Chen P.T."/>
            <person name="Zhang W."/>
            <person name="Slipinski A."/>
            <person name="Escalona H.E."/>
            <person name="Waterhouse R.M."/>
            <person name="Zwick A."/>
            <person name="Pang H."/>
        </authorList>
    </citation>
    <scope>NUCLEOTIDE SEQUENCE [LARGE SCALE GENOMIC DNA]</scope>
    <source>
        <strain evidence="2">SYSU2018</strain>
    </source>
</reference>
<evidence type="ECO:0000313" key="2">
    <source>
        <dbReference type="EMBL" id="KAL3271601.1"/>
    </source>
</evidence>
<dbReference type="AlphaFoldDB" id="A0ABD2MZI7"/>
<comment type="caution">
    <text evidence="2">The sequence shown here is derived from an EMBL/GenBank/DDBJ whole genome shotgun (WGS) entry which is preliminary data.</text>
</comment>
<keyword evidence="3" id="KW-1185">Reference proteome</keyword>
<dbReference type="EMBL" id="JABFTP020000042">
    <property type="protein sequence ID" value="KAL3271601.1"/>
    <property type="molecule type" value="Genomic_DNA"/>
</dbReference>
<organism evidence="2 3">
    <name type="scientific">Cryptolaemus montrouzieri</name>
    <dbReference type="NCBI Taxonomy" id="559131"/>
    <lineage>
        <taxon>Eukaryota</taxon>
        <taxon>Metazoa</taxon>
        <taxon>Ecdysozoa</taxon>
        <taxon>Arthropoda</taxon>
        <taxon>Hexapoda</taxon>
        <taxon>Insecta</taxon>
        <taxon>Pterygota</taxon>
        <taxon>Neoptera</taxon>
        <taxon>Endopterygota</taxon>
        <taxon>Coleoptera</taxon>
        <taxon>Polyphaga</taxon>
        <taxon>Cucujiformia</taxon>
        <taxon>Coccinelloidea</taxon>
        <taxon>Coccinellidae</taxon>
        <taxon>Scymninae</taxon>
        <taxon>Scymnini</taxon>
        <taxon>Cryptolaemus</taxon>
    </lineage>
</organism>